<evidence type="ECO:0000313" key="4">
    <source>
        <dbReference type="Proteomes" id="UP000054279"/>
    </source>
</evidence>
<keyword evidence="2" id="KW-1133">Transmembrane helix</keyword>
<feature type="transmembrane region" description="Helical" evidence="2">
    <location>
        <begin position="251"/>
        <end position="272"/>
    </location>
</feature>
<evidence type="ECO:0000256" key="2">
    <source>
        <dbReference type="SAM" id="Phobius"/>
    </source>
</evidence>
<dbReference type="AlphaFoldDB" id="A0A0C9VTS9"/>
<feature type="transmembrane region" description="Helical" evidence="2">
    <location>
        <begin position="53"/>
        <end position="74"/>
    </location>
</feature>
<gene>
    <name evidence="3" type="ORF">M422DRAFT_254931</name>
</gene>
<evidence type="ECO:0000256" key="1">
    <source>
        <dbReference type="SAM" id="MobiDB-lite"/>
    </source>
</evidence>
<keyword evidence="2" id="KW-0812">Transmembrane</keyword>
<dbReference type="OrthoDB" id="3357408at2759"/>
<feature type="transmembrane region" description="Helical" evidence="2">
    <location>
        <begin position="225"/>
        <end position="245"/>
    </location>
</feature>
<accession>A0A0C9VTS9</accession>
<name>A0A0C9VTS9_SPHS4</name>
<protein>
    <submittedName>
        <fullName evidence="3">Uncharacterized protein</fullName>
    </submittedName>
</protein>
<organism evidence="3 4">
    <name type="scientific">Sphaerobolus stellatus (strain SS14)</name>
    <dbReference type="NCBI Taxonomy" id="990650"/>
    <lineage>
        <taxon>Eukaryota</taxon>
        <taxon>Fungi</taxon>
        <taxon>Dikarya</taxon>
        <taxon>Basidiomycota</taxon>
        <taxon>Agaricomycotina</taxon>
        <taxon>Agaricomycetes</taxon>
        <taxon>Phallomycetidae</taxon>
        <taxon>Geastrales</taxon>
        <taxon>Sphaerobolaceae</taxon>
        <taxon>Sphaerobolus</taxon>
    </lineage>
</organism>
<proteinExistence type="predicted"/>
<sequence length="339" mass="37725">MGAYSTSLSTQQRVSDVFNYALFSGLYLSTLFSCLRWLIWVDEGWKLRKKIQWTLLAVALFIFACALATVSTILRSLMIEVNHPIIDPKPVPSTGKPMHAWPSIMECTTSNASALAADAVLIYRCWLIYERSLRVVAFPIFMWISGTVCTILQLYWQIIQAQGLDTIWQPMNSTIGPGTVLTPFWGSTILLNFSATVAIAWRLWKIAKENEGVTSTHTLNFLSRVFTESGVLYLVVTTAHLIVWFTPSAFAIALVSDINIPITGIAFNLIIIRTAQERAKENQSKGFGTRPLTSIRFATMGPKDLESQYEARDNSQNIVTFESTGTTKDSDTSTGDVVA</sequence>
<reference evidence="3 4" key="1">
    <citation type="submission" date="2014-06" db="EMBL/GenBank/DDBJ databases">
        <title>Evolutionary Origins and Diversification of the Mycorrhizal Mutualists.</title>
        <authorList>
            <consortium name="DOE Joint Genome Institute"/>
            <consortium name="Mycorrhizal Genomics Consortium"/>
            <person name="Kohler A."/>
            <person name="Kuo A."/>
            <person name="Nagy L.G."/>
            <person name="Floudas D."/>
            <person name="Copeland A."/>
            <person name="Barry K.W."/>
            <person name="Cichocki N."/>
            <person name="Veneault-Fourrey C."/>
            <person name="LaButti K."/>
            <person name="Lindquist E.A."/>
            <person name="Lipzen A."/>
            <person name="Lundell T."/>
            <person name="Morin E."/>
            <person name="Murat C."/>
            <person name="Riley R."/>
            <person name="Ohm R."/>
            <person name="Sun H."/>
            <person name="Tunlid A."/>
            <person name="Henrissat B."/>
            <person name="Grigoriev I.V."/>
            <person name="Hibbett D.S."/>
            <person name="Martin F."/>
        </authorList>
    </citation>
    <scope>NUCLEOTIDE SEQUENCE [LARGE SCALE GENOMIC DNA]</scope>
    <source>
        <strain evidence="3 4">SS14</strain>
    </source>
</reference>
<dbReference type="EMBL" id="KN837133">
    <property type="protein sequence ID" value="KIJ41920.1"/>
    <property type="molecule type" value="Genomic_DNA"/>
</dbReference>
<feature type="transmembrane region" description="Helical" evidence="2">
    <location>
        <begin position="184"/>
        <end position="204"/>
    </location>
</feature>
<feature type="region of interest" description="Disordered" evidence="1">
    <location>
        <begin position="320"/>
        <end position="339"/>
    </location>
</feature>
<dbReference type="HOGENOM" id="CLU_044614_1_1_1"/>
<feature type="compositionally biased region" description="Low complexity" evidence="1">
    <location>
        <begin position="323"/>
        <end position="339"/>
    </location>
</feature>
<evidence type="ECO:0000313" key="3">
    <source>
        <dbReference type="EMBL" id="KIJ41920.1"/>
    </source>
</evidence>
<keyword evidence="4" id="KW-1185">Reference proteome</keyword>
<keyword evidence="2" id="KW-0472">Membrane</keyword>
<feature type="transmembrane region" description="Helical" evidence="2">
    <location>
        <begin position="20"/>
        <end position="41"/>
    </location>
</feature>
<feature type="transmembrane region" description="Helical" evidence="2">
    <location>
        <begin position="135"/>
        <end position="156"/>
    </location>
</feature>
<dbReference type="Proteomes" id="UP000054279">
    <property type="component" value="Unassembled WGS sequence"/>
</dbReference>